<name>A0AAD5XWD0_9FUNG</name>
<proteinExistence type="predicted"/>
<dbReference type="EMBL" id="JADGJW010000214">
    <property type="protein sequence ID" value="KAJ3221696.1"/>
    <property type="molecule type" value="Genomic_DNA"/>
</dbReference>
<evidence type="ECO:0000313" key="1">
    <source>
        <dbReference type="EMBL" id="KAJ3221696.1"/>
    </source>
</evidence>
<comment type="caution">
    <text evidence="1">The sequence shown here is derived from an EMBL/GenBank/DDBJ whole genome shotgun (WGS) entry which is preliminary data.</text>
</comment>
<accession>A0AAD5XWD0</accession>
<gene>
    <name evidence="1" type="ORF">HK099_003219</name>
</gene>
<dbReference type="Proteomes" id="UP001211065">
    <property type="component" value="Unassembled WGS sequence"/>
</dbReference>
<reference evidence="1" key="1">
    <citation type="submission" date="2020-05" db="EMBL/GenBank/DDBJ databases">
        <title>Phylogenomic resolution of chytrid fungi.</title>
        <authorList>
            <person name="Stajich J.E."/>
            <person name="Amses K."/>
            <person name="Simmons R."/>
            <person name="Seto K."/>
            <person name="Myers J."/>
            <person name="Bonds A."/>
            <person name="Quandt C.A."/>
            <person name="Barry K."/>
            <person name="Liu P."/>
            <person name="Grigoriev I."/>
            <person name="Longcore J.E."/>
            <person name="James T.Y."/>
        </authorList>
    </citation>
    <scope>NUCLEOTIDE SEQUENCE</scope>
    <source>
        <strain evidence="1">JEL0476</strain>
    </source>
</reference>
<dbReference type="AlphaFoldDB" id="A0AAD5XWD0"/>
<protein>
    <submittedName>
        <fullName evidence="1">Uncharacterized protein</fullName>
    </submittedName>
</protein>
<keyword evidence="2" id="KW-1185">Reference proteome</keyword>
<sequence length="295" mass="34654">MPDFFCSAFTTIIVGDVFTDGRFLLKILGSEKSCNLKKLIFYTTNRFDFGLSYSTNKRTDKIQFYNELRFIKTISNQLKTKIIFIQNNPWESKYVDIKLGSPTHNFLNFTLIRSFGYSTLPTVDGISAKDKELPCFHDHPYFNELMLDAGIKVKLLDEMYGGPTVLSQYKDSFIALAFITLTYQVSTMKIYENLYHGVVTYVPTPKFLRILASLPGMEFSFIHDTYEIGNEWFQYIEYYNSELSKFFYFFDSFEELKKLMDNADVDPRNVREEGQKFWANQRIKSTKQWKIVLEI</sequence>
<organism evidence="1 2">
    <name type="scientific">Clydaea vesicula</name>
    <dbReference type="NCBI Taxonomy" id="447962"/>
    <lineage>
        <taxon>Eukaryota</taxon>
        <taxon>Fungi</taxon>
        <taxon>Fungi incertae sedis</taxon>
        <taxon>Chytridiomycota</taxon>
        <taxon>Chytridiomycota incertae sedis</taxon>
        <taxon>Chytridiomycetes</taxon>
        <taxon>Lobulomycetales</taxon>
        <taxon>Lobulomycetaceae</taxon>
        <taxon>Clydaea</taxon>
    </lineage>
</organism>
<evidence type="ECO:0000313" key="2">
    <source>
        <dbReference type="Proteomes" id="UP001211065"/>
    </source>
</evidence>